<evidence type="ECO:0000256" key="1">
    <source>
        <dbReference type="SAM" id="Phobius"/>
    </source>
</evidence>
<feature type="transmembrane region" description="Helical" evidence="1">
    <location>
        <begin position="104"/>
        <end position="124"/>
    </location>
</feature>
<protein>
    <submittedName>
        <fullName evidence="2">PIR protein CIR protein</fullName>
    </submittedName>
</protein>
<dbReference type="AlphaFoldDB" id="A0A6V7T325"/>
<dbReference type="Proteomes" id="UP000515697">
    <property type="component" value="Chromosome PVSEL_10"/>
</dbReference>
<dbReference type="VEuPathDB" id="PlasmoDB:PVSEL_1000110"/>
<evidence type="ECO:0000313" key="3">
    <source>
        <dbReference type="Proteomes" id="UP000515697"/>
    </source>
</evidence>
<proteinExistence type="predicted"/>
<dbReference type="VEuPathDB" id="PlasmoDB:PVPCR_1000100"/>
<sequence>MDCKPKINFVNTTVVCCTYEQCNLTDISVTLILIPIILLIAYKYLSFGSSKKSDKKNMKRVINLSDGSRKTKIIISSNDRNKDLKPVINSVGRKKYPLLNIYKPMQAGPVPFINLFFLLIFLSIKENDT</sequence>
<organism evidence="2 3">
    <name type="scientific">Plasmodium vinckei</name>
    <dbReference type="NCBI Taxonomy" id="5860"/>
    <lineage>
        <taxon>Eukaryota</taxon>
        <taxon>Sar</taxon>
        <taxon>Alveolata</taxon>
        <taxon>Apicomplexa</taxon>
        <taxon>Aconoidasida</taxon>
        <taxon>Haemosporida</taxon>
        <taxon>Plasmodiidae</taxon>
        <taxon>Plasmodium</taxon>
        <taxon>Plasmodium (Vinckeia)</taxon>
    </lineage>
</organism>
<keyword evidence="1" id="KW-1133">Transmembrane helix</keyword>
<reference evidence="2 3" key="1">
    <citation type="submission" date="2020-08" db="EMBL/GenBank/DDBJ databases">
        <authorList>
            <person name="Ramaprasad A."/>
        </authorList>
    </citation>
    <scope>NUCLEOTIDE SEQUENCE [LARGE SCALE GENOMIC DNA]</scope>
</reference>
<evidence type="ECO:0000313" key="2">
    <source>
        <dbReference type="EMBL" id="CAD2105822.1"/>
    </source>
</evidence>
<feature type="transmembrane region" description="Helical" evidence="1">
    <location>
        <begin position="27"/>
        <end position="45"/>
    </location>
</feature>
<keyword evidence="1" id="KW-0472">Membrane</keyword>
<dbReference type="EMBL" id="LR865431">
    <property type="protein sequence ID" value="CAD2105822.1"/>
    <property type="molecule type" value="Genomic_DNA"/>
</dbReference>
<keyword evidence="1" id="KW-0812">Transmembrane</keyword>
<accession>A0A6V7T325</accession>
<name>A0A6V7T325_PLAVN</name>
<gene>
    <name evidence="2" type="ORF">PVSEL_1000110</name>
</gene>